<keyword evidence="1" id="KW-0472">Membrane</keyword>
<organism evidence="2 3">
    <name type="scientific">Actinoplanes octamycinicus</name>
    <dbReference type="NCBI Taxonomy" id="135948"/>
    <lineage>
        <taxon>Bacteria</taxon>
        <taxon>Bacillati</taxon>
        <taxon>Actinomycetota</taxon>
        <taxon>Actinomycetes</taxon>
        <taxon>Micromonosporales</taxon>
        <taxon>Micromonosporaceae</taxon>
        <taxon>Actinoplanes</taxon>
    </lineage>
</organism>
<sequence length="81" mass="7879">MGSLGSVFRGVATILLAAGAIGSVVSGLALLITLLVAKDRAGLAGTIFMISGAVLAVAAVLFGVARALTRNSTADPAADQP</sequence>
<evidence type="ECO:0000313" key="3">
    <source>
        <dbReference type="Proteomes" id="UP000546162"/>
    </source>
</evidence>
<feature type="transmembrane region" description="Helical" evidence="1">
    <location>
        <begin position="43"/>
        <end position="64"/>
    </location>
</feature>
<evidence type="ECO:0000313" key="2">
    <source>
        <dbReference type="EMBL" id="MBB4745579.1"/>
    </source>
</evidence>
<gene>
    <name evidence="2" type="ORF">BJY16_009038</name>
</gene>
<dbReference type="Proteomes" id="UP000546162">
    <property type="component" value="Unassembled WGS sequence"/>
</dbReference>
<keyword evidence="1" id="KW-1133">Transmembrane helix</keyword>
<feature type="transmembrane region" description="Helical" evidence="1">
    <location>
        <begin position="12"/>
        <end position="37"/>
    </location>
</feature>
<accession>A0A7W7MCW1</accession>
<name>A0A7W7MCW1_9ACTN</name>
<keyword evidence="1" id="KW-0812">Transmembrane</keyword>
<dbReference type="AlphaFoldDB" id="A0A7W7MCW1"/>
<dbReference type="EMBL" id="JACHNB010000001">
    <property type="protein sequence ID" value="MBB4745579.1"/>
    <property type="molecule type" value="Genomic_DNA"/>
</dbReference>
<evidence type="ECO:0000256" key="1">
    <source>
        <dbReference type="SAM" id="Phobius"/>
    </source>
</evidence>
<comment type="caution">
    <text evidence="2">The sequence shown here is derived from an EMBL/GenBank/DDBJ whole genome shotgun (WGS) entry which is preliminary data.</text>
</comment>
<protein>
    <submittedName>
        <fullName evidence="2">Uncharacterized protein</fullName>
    </submittedName>
</protein>
<reference evidence="2 3" key="1">
    <citation type="submission" date="2020-08" db="EMBL/GenBank/DDBJ databases">
        <title>Sequencing the genomes of 1000 actinobacteria strains.</title>
        <authorList>
            <person name="Klenk H.-P."/>
        </authorList>
    </citation>
    <scope>NUCLEOTIDE SEQUENCE [LARGE SCALE GENOMIC DNA]</scope>
    <source>
        <strain evidence="2 3">DSM 45809</strain>
    </source>
</reference>
<keyword evidence="3" id="KW-1185">Reference proteome</keyword>
<dbReference type="RefSeq" id="WP_185045850.1">
    <property type="nucleotide sequence ID" value="NZ_BAABFG010000005.1"/>
</dbReference>
<proteinExistence type="predicted"/>